<keyword evidence="3" id="KW-0325">Glycoprotein</keyword>
<feature type="repeat" description="FG-GAP" evidence="4">
    <location>
        <begin position="106"/>
        <end position="169"/>
    </location>
</feature>
<dbReference type="SMART" id="SM00191">
    <property type="entry name" value="Int_alpha"/>
    <property type="match status" value="2"/>
</dbReference>
<dbReference type="InterPro" id="IPR013517">
    <property type="entry name" value="FG-GAP"/>
</dbReference>
<reference evidence="5" key="2">
    <citation type="submission" date="2017-10" db="EMBL/GenBank/DDBJ databases">
        <title>Ladona fulva Genome sequencing and assembly.</title>
        <authorList>
            <person name="Murali S."/>
            <person name="Richards S."/>
            <person name="Bandaranaike D."/>
            <person name="Bellair M."/>
            <person name="Blankenburg K."/>
            <person name="Chao H."/>
            <person name="Dinh H."/>
            <person name="Doddapaneni H."/>
            <person name="Dugan-Rocha S."/>
            <person name="Elkadiri S."/>
            <person name="Gnanaolivu R."/>
            <person name="Hernandez B."/>
            <person name="Skinner E."/>
            <person name="Javaid M."/>
            <person name="Lee S."/>
            <person name="Li M."/>
            <person name="Ming W."/>
            <person name="Munidasa M."/>
            <person name="Muniz J."/>
            <person name="Nguyen L."/>
            <person name="Hughes D."/>
            <person name="Osuji N."/>
            <person name="Pu L.-L."/>
            <person name="Puazo M."/>
            <person name="Qu C."/>
            <person name="Quiroz J."/>
            <person name="Raj R."/>
            <person name="Weissenberger G."/>
            <person name="Xin Y."/>
            <person name="Zou X."/>
            <person name="Han Y."/>
            <person name="Worley K."/>
            <person name="Muzny D."/>
            <person name="Gibbs R."/>
        </authorList>
    </citation>
    <scope>NUCLEOTIDE SEQUENCE</scope>
    <source>
        <strain evidence="5">Sampled in the wild</strain>
    </source>
</reference>
<evidence type="ECO:0000313" key="5">
    <source>
        <dbReference type="EMBL" id="KAG8234136.1"/>
    </source>
</evidence>
<dbReference type="GO" id="GO:0098609">
    <property type="term" value="P:cell-cell adhesion"/>
    <property type="evidence" value="ECO:0007669"/>
    <property type="project" value="TreeGrafter"/>
</dbReference>
<dbReference type="InterPro" id="IPR013519">
    <property type="entry name" value="Int_alpha_beta-p"/>
</dbReference>
<keyword evidence="2" id="KW-0677">Repeat</keyword>
<dbReference type="Gene3D" id="2.130.10.130">
    <property type="entry name" value="Integrin alpha, N-terminal"/>
    <property type="match status" value="1"/>
</dbReference>
<dbReference type="GO" id="GO:0009897">
    <property type="term" value="C:external side of plasma membrane"/>
    <property type="evidence" value="ECO:0007669"/>
    <property type="project" value="TreeGrafter"/>
</dbReference>
<dbReference type="PROSITE" id="PS51470">
    <property type="entry name" value="FG_GAP"/>
    <property type="match status" value="2"/>
</dbReference>
<feature type="repeat" description="FG-GAP" evidence="4">
    <location>
        <begin position="43"/>
        <end position="101"/>
    </location>
</feature>
<dbReference type="PANTHER" id="PTHR23220:SF134">
    <property type="entry name" value="INTEGRIN ALPHA-2 DOMAIN-CONTAINING PROTEIN"/>
    <property type="match status" value="1"/>
</dbReference>
<feature type="non-terminal residue" evidence="5">
    <location>
        <position position="1"/>
    </location>
</feature>
<evidence type="ECO:0000256" key="3">
    <source>
        <dbReference type="ARBA" id="ARBA00023180"/>
    </source>
</evidence>
<comment type="caution">
    <text evidence="5">The sequence shown here is derived from an EMBL/GenBank/DDBJ whole genome shotgun (WGS) entry which is preliminary data.</text>
</comment>
<dbReference type="SUPFAM" id="SSF69318">
    <property type="entry name" value="Integrin alpha N-terminal domain"/>
    <property type="match status" value="1"/>
</dbReference>
<dbReference type="PANTHER" id="PTHR23220">
    <property type="entry name" value="INTEGRIN ALPHA"/>
    <property type="match status" value="1"/>
</dbReference>
<dbReference type="AlphaFoldDB" id="A0A8K0KFC5"/>
<protein>
    <submittedName>
        <fullName evidence="5">Uncharacterized protein</fullName>
    </submittedName>
</protein>
<dbReference type="GO" id="GO:0033627">
    <property type="term" value="P:cell adhesion mediated by integrin"/>
    <property type="evidence" value="ECO:0007669"/>
    <property type="project" value="TreeGrafter"/>
</dbReference>
<gene>
    <name evidence="5" type="ORF">J437_LFUL007502</name>
</gene>
<sequence>MNNDGLDDIVVGAPLYADPDTGVAGYDEGRVSVFLGSYAGRLHETLRIRGNIPGARFGSAISYLGDLDFDGYAEVAIGAPQEDDGRGSVYIYPGDRITGISKKPVQSLKARDIYPYLRGFGQSISLLPADIDQNGCPDIAVGSYNSGHAVIFRGRPVLRWEIITPHSIPTIPRNASVLTLEDVCVIYTGEYAPKTI</sequence>
<keyword evidence="1" id="KW-0732">Signal</keyword>
<accession>A0A8K0KFC5</accession>
<dbReference type="InterPro" id="IPR028994">
    <property type="entry name" value="Integrin_alpha_N"/>
</dbReference>
<evidence type="ECO:0000256" key="2">
    <source>
        <dbReference type="ARBA" id="ARBA00022737"/>
    </source>
</evidence>
<dbReference type="GO" id="GO:0005178">
    <property type="term" value="F:integrin binding"/>
    <property type="evidence" value="ECO:0007669"/>
    <property type="project" value="TreeGrafter"/>
</dbReference>
<dbReference type="GO" id="GO:0007229">
    <property type="term" value="P:integrin-mediated signaling pathway"/>
    <property type="evidence" value="ECO:0007669"/>
    <property type="project" value="TreeGrafter"/>
</dbReference>
<dbReference type="GO" id="GO:0008305">
    <property type="term" value="C:integrin complex"/>
    <property type="evidence" value="ECO:0007669"/>
    <property type="project" value="TreeGrafter"/>
</dbReference>
<dbReference type="GO" id="GO:0007160">
    <property type="term" value="P:cell-matrix adhesion"/>
    <property type="evidence" value="ECO:0007669"/>
    <property type="project" value="TreeGrafter"/>
</dbReference>
<dbReference type="OrthoDB" id="5573735at2759"/>
<name>A0A8K0KFC5_LADFU</name>
<evidence type="ECO:0000256" key="1">
    <source>
        <dbReference type="ARBA" id="ARBA00022729"/>
    </source>
</evidence>
<dbReference type="Pfam" id="PF01839">
    <property type="entry name" value="FG-GAP"/>
    <property type="match status" value="2"/>
</dbReference>
<evidence type="ECO:0000256" key="4">
    <source>
        <dbReference type="PROSITE-ProRule" id="PRU00803"/>
    </source>
</evidence>
<evidence type="ECO:0000313" key="6">
    <source>
        <dbReference type="Proteomes" id="UP000792457"/>
    </source>
</evidence>
<reference evidence="5" key="1">
    <citation type="submission" date="2013-04" db="EMBL/GenBank/DDBJ databases">
        <authorList>
            <person name="Qu J."/>
            <person name="Murali S.C."/>
            <person name="Bandaranaike D."/>
            <person name="Bellair M."/>
            <person name="Blankenburg K."/>
            <person name="Chao H."/>
            <person name="Dinh H."/>
            <person name="Doddapaneni H."/>
            <person name="Downs B."/>
            <person name="Dugan-Rocha S."/>
            <person name="Elkadiri S."/>
            <person name="Gnanaolivu R.D."/>
            <person name="Hernandez B."/>
            <person name="Javaid M."/>
            <person name="Jayaseelan J.C."/>
            <person name="Lee S."/>
            <person name="Li M."/>
            <person name="Ming W."/>
            <person name="Munidasa M."/>
            <person name="Muniz J."/>
            <person name="Nguyen L."/>
            <person name="Ongeri F."/>
            <person name="Osuji N."/>
            <person name="Pu L.-L."/>
            <person name="Puazo M."/>
            <person name="Qu C."/>
            <person name="Quiroz J."/>
            <person name="Raj R."/>
            <person name="Weissenberger G."/>
            <person name="Xin Y."/>
            <person name="Zou X."/>
            <person name="Han Y."/>
            <person name="Richards S."/>
            <person name="Worley K."/>
            <person name="Muzny D."/>
            <person name="Gibbs R."/>
        </authorList>
    </citation>
    <scope>NUCLEOTIDE SEQUENCE</scope>
    <source>
        <strain evidence="5">Sampled in the wild</strain>
    </source>
</reference>
<proteinExistence type="predicted"/>
<keyword evidence="6" id="KW-1185">Reference proteome</keyword>
<dbReference type="Proteomes" id="UP000792457">
    <property type="component" value="Unassembled WGS sequence"/>
</dbReference>
<dbReference type="EMBL" id="KZ308781">
    <property type="protein sequence ID" value="KAG8234136.1"/>
    <property type="molecule type" value="Genomic_DNA"/>
</dbReference>
<organism evidence="5 6">
    <name type="scientific">Ladona fulva</name>
    <name type="common">Scarce chaser dragonfly</name>
    <name type="synonym">Libellula fulva</name>
    <dbReference type="NCBI Taxonomy" id="123851"/>
    <lineage>
        <taxon>Eukaryota</taxon>
        <taxon>Metazoa</taxon>
        <taxon>Ecdysozoa</taxon>
        <taxon>Arthropoda</taxon>
        <taxon>Hexapoda</taxon>
        <taxon>Insecta</taxon>
        <taxon>Pterygota</taxon>
        <taxon>Palaeoptera</taxon>
        <taxon>Odonata</taxon>
        <taxon>Epiprocta</taxon>
        <taxon>Anisoptera</taxon>
        <taxon>Libelluloidea</taxon>
        <taxon>Libellulidae</taxon>
        <taxon>Ladona</taxon>
    </lineage>
</organism>